<evidence type="ECO:0000313" key="6">
    <source>
        <dbReference type="Proteomes" id="UP000503312"/>
    </source>
</evidence>
<evidence type="ECO:0000313" key="5">
    <source>
        <dbReference type="EMBL" id="QKM65581.1"/>
    </source>
</evidence>
<keyword evidence="2" id="KW-0680">Restriction system</keyword>
<dbReference type="Gene3D" id="3.90.220.20">
    <property type="entry name" value="DNA methylase specificity domains"/>
    <property type="match status" value="2"/>
</dbReference>
<dbReference type="PANTHER" id="PTHR30408">
    <property type="entry name" value="TYPE-1 RESTRICTION ENZYME ECOKI SPECIFICITY PROTEIN"/>
    <property type="match status" value="1"/>
</dbReference>
<protein>
    <recommendedName>
        <fullName evidence="4">Type I restriction modification DNA specificity domain-containing protein</fullName>
    </recommendedName>
</protein>
<evidence type="ECO:0000256" key="1">
    <source>
        <dbReference type="ARBA" id="ARBA00010923"/>
    </source>
</evidence>
<organism evidence="5 6">
    <name type="scientific">Polynucleobacter tropicus</name>
    <dbReference type="NCBI Taxonomy" id="1743174"/>
    <lineage>
        <taxon>Bacteria</taxon>
        <taxon>Pseudomonadati</taxon>
        <taxon>Pseudomonadota</taxon>
        <taxon>Betaproteobacteria</taxon>
        <taxon>Burkholderiales</taxon>
        <taxon>Burkholderiaceae</taxon>
        <taxon>Polynucleobacter</taxon>
    </lineage>
</organism>
<dbReference type="REBASE" id="396640">
    <property type="entry name" value="S.PspUH21BORF10235P"/>
</dbReference>
<feature type="domain" description="Type I restriction modification DNA specificity" evidence="4">
    <location>
        <begin position="177"/>
        <end position="351"/>
    </location>
</feature>
<evidence type="ECO:0000256" key="3">
    <source>
        <dbReference type="ARBA" id="ARBA00023125"/>
    </source>
</evidence>
<dbReference type="Proteomes" id="UP000503312">
    <property type="component" value="Chromosome"/>
</dbReference>
<name>A0A6M9PZB9_9BURK</name>
<keyword evidence="3" id="KW-0238">DNA-binding</keyword>
<proteinExistence type="inferred from homology"/>
<dbReference type="AlphaFoldDB" id="A0A6M9PZB9"/>
<dbReference type="RefSeq" id="WP_173956614.1">
    <property type="nucleotide sequence ID" value="NZ_CP028942.1"/>
</dbReference>
<dbReference type="GO" id="GO:0003677">
    <property type="term" value="F:DNA binding"/>
    <property type="evidence" value="ECO:0007669"/>
    <property type="project" value="UniProtKB-KW"/>
</dbReference>
<reference evidence="5 6" key="1">
    <citation type="submission" date="2018-04" db="EMBL/GenBank/DDBJ databases">
        <title>Polynucleobacter sp. UH21B genome.</title>
        <authorList>
            <person name="Hahn M.W."/>
        </authorList>
    </citation>
    <scope>NUCLEOTIDE SEQUENCE [LARGE SCALE GENOMIC DNA]</scope>
    <source>
        <strain evidence="5 6">MWH-UH21B</strain>
    </source>
</reference>
<dbReference type="Pfam" id="PF01420">
    <property type="entry name" value="Methylase_S"/>
    <property type="match status" value="2"/>
</dbReference>
<dbReference type="PANTHER" id="PTHR30408:SF12">
    <property type="entry name" value="TYPE I RESTRICTION ENZYME MJAVIII SPECIFICITY SUBUNIT"/>
    <property type="match status" value="1"/>
</dbReference>
<dbReference type="GO" id="GO:0009307">
    <property type="term" value="P:DNA restriction-modification system"/>
    <property type="evidence" value="ECO:0007669"/>
    <property type="project" value="UniProtKB-KW"/>
</dbReference>
<dbReference type="EMBL" id="CP028942">
    <property type="protein sequence ID" value="QKM65581.1"/>
    <property type="molecule type" value="Genomic_DNA"/>
</dbReference>
<evidence type="ECO:0000259" key="4">
    <source>
        <dbReference type="Pfam" id="PF01420"/>
    </source>
</evidence>
<dbReference type="InterPro" id="IPR044946">
    <property type="entry name" value="Restrct_endonuc_typeI_TRD_sf"/>
</dbReference>
<dbReference type="KEGG" id="ptrp:DCO17_10230"/>
<gene>
    <name evidence="5" type="ORF">DCO17_10230</name>
</gene>
<accession>A0A6M9PZB9</accession>
<evidence type="ECO:0000256" key="2">
    <source>
        <dbReference type="ARBA" id="ARBA00022747"/>
    </source>
</evidence>
<dbReference type="InterPro" id="IPR052021">
    <property type="entry name" value="Type-I_RS_S_subunit"/>
</dbReference>
<sequence>MTWQTIKLGELARVRTGKLDANASDENGLYPFFTCAVEPLSINTPAFDCKAILVAGNGDLNVKYYEGKFNAYQRTYVIESLDEKILLPKYLYLFLNEYVNELRTLAIGGVIKYIKLANLTDAPIPLPPLAEQQRIAAILEKAELIKRKRKLAIEKLDKVAKSIFIEMFGEPKFNPFKWEYKKLSELVSKLGDGLHGTPKYNDDGDYYFINGNNLHHGVIKTNSSTKKVDFDEFTKHKRELNNTTMIVSINGTLGKVAFYNDEKIILGKSACYFNVKESLINKTYLFHLLESQYFMDYALNMATGSTIKNVSLKSMRNFPIPLPPLDLQEKFCNLMNRIGTIKVKLNEGLSKQSKLFISLQNQAFYGQL</sequence>
<keyword evidence="6" id="KW-1185">Reference proteome</keyword>
<dbReference type="InterPro" id="IPR000055">
    <property type="entry name" value="Restrct_endonuc_typeI_TRD"/>
</dbReference>
<comment type="similarity">
    <text evidence="1">Belongs to the type-I restriction system S methylase family.</text>
</comment>
<dbReference type="SUPFAM" id="SSF116734">
    <property type="entry name" value="DNA methylase specificity domain"/>
    <property type="match status" value="2"/>
</dbReference>
<feature type="domain" description="Type I restriction modification DNA specificity" evidence="4">
    <location>
        <begin position="2"/>
        <end position="154"/>
    </location>
</feature>